<evidence type="ECO:0000313" key="1">
    <source>
        <dbReference type="EMBL" id="KAH0780732.1"/>
    </source>
</evidence>
<evidence type="ECO:0000313" key="2">
    <source>
        <dbReference type="Proteomes" id="UP000826656"/>
    </source>
</evidence>
<reference evidence="1 2" key="1">
    <citation type="journal article" date="2021" name="bioRxiv">
        <title>Chromosome-scale and haplotype-resolved genome assembly of a tetraploid potato cultivar.</title>
        <authorList>
            <person name="Sun H."/>
            <person name="Jiao W.-B."/>
            <person name="Krause K."/>
            <person name="Campoy J.A."/>
            <person name="Goel M."/>
            <person name="Folz-Donahue K."/>
            <person name="Kukat C."/>
            <person name="Huettel B."/>
            <person name="Schneeberger K."/>
        </authorList>
    </citation>
    <scope>NUCLEOTIDE SEQUENCE [LARGE SCALE GENOMIC DNA]</scope>
    <source>
        <strain evidence="1">SolTubOtavaFocal</strain>
        <tissue evidence="1">Leaves</tissue>
    </source>
</reference>
<organism evidence="1 2">
    <name type="scientific">Solanum tuberosum</name>
    <name type="common">Potato</name>
    <dbReference type="NCBI Taxonomy" id="4113"/>
    <lineage>
        <taxon>Eukaryota</taxon>
        <taxon>Viridiplantae</taxon>
        <taxon>Streptophyta</taxon>
        <taxon>Embryophyta</taxon>
        <taxon>Tracheophyta</taxon>
        <taxon>Spermatophyta</taxon>
        <taxon>Magnoliopsida</taxon>
        <taxon>eudicotyledons</taxon>
        <taxon>Gunneridae</taxon>
        <taxon>Pentapetalae</taxon>
        <taxon>asterids</taxon>
        <taxon>lamiids</taxon>
        <taxon>Solanales</taxon>
        <taxon>Solanaceae</taxon>
        <taxon>Solanoideae</taxon>
        <taxon>Solaneae</taxon>
        <taxon>Solanum</taxon>
    </lineage>
</organism>
<keyword evidence="2" id="KW-1185">Reference proteome</keyword>
<protein>
    <submittedName>
        <fullName evidence="1">Uncharacterized protein</fullName>
    </submittedName>
</protein>
<comment type="caution">
    <text evidence="1">The sequence shown here is derived from an EMBL/GenBank/DDBJ whole genome shotgun (WGS) entry which is preliminary data.</text>
</comment>
<sequence>MRGATWMAWIHPLIPECYVASYLGEQGQMTRLLQTERADWPCCTTSLAKQKEEDDEKIRRRVLAVWYSCYCFRELALEWRRRGAYMFVCNAHASCCR</sequence>
<accession>A0ABQ7WJ08</accession>
<name>A0ABQ7WJ08_SOLTU</name>
<proteinExistence type="predicted"/>
<dbReference type="EMBL" id="JAIVGD010000001">
    <property type="protein sequence ID" value="KAH0780732.1"/>
    <property type="molecule type" value="Genomic_DNA"/>
</dbReference>
<gene>
    <name evidence="1" type="ORF">KY290_000330</name>
</gene>
<dbReference type="Proteomes" id="UP000826656">
    <property type="component" value="Unassembled WGS sequence"/>
</dbReference>